<feature type="region of interest" description="Disordered" evidence="1">
    <location>
        <begin position="36"/>
        <end position="62"/>
    </location>
</feature>
<dbReference type="Proteomes" id="UP000324897">
    <property type="component" value="Unassembled WGS sequence"/>
</dbReference>
<evidence type="ECO:0000313" key="5">
    <source>
        <dbReference type="EMBL" id="TVU01093.1"/>
    </source>
</evidence>
<feature type="signal peptide" evidence="2">
    <location>
        <begin position="1"/>
        <end position="25"/>
    </location>
</feature>
<dbReference type="Gramene" id="TVT98896">
    <property type="protein sequence ID" value="TVT98896"/>
    <property type="gene ID" value="EJB05_55767"/>
</dbReference>
<sequence>MASNNLAVFCVLLASLLFVAQAVLAVRGLAETNDASEVNQGGSYGGQYPSPSYAALPYSPPH</sequence>
<dbReference type="EMBL" id="RWGY01000489">
    <property type="protein sequence ID" value="TVU01092.1"/>
    <property type="molecule type" value="Genomic_DNA"/>
</dbReference>
<dbReference type="EMBL" id="RWGY01000489">
    <property type="protein sequence ID" value="TVU01093.1"/>
    <property type="molecule type" value="Genomic_DNA"/>
</dbReference>
<gene>
    <name evidence="4" type="ORF">EJB05_53450</name>
    <name evidence="5" type="ORF">EJB05_53451</name>
    <name evidence="3" type="ORF">EJB05_55767</name>
</gene>
<feature type="chain" id="PRO_5044097398" evidence="2">
    <location>
        <begin position="26"/>
        <end position="62"/>
    </location>
</feature>
<comment type="caution">
    <text evidence="3">The sequence shown here is derived from an EMBL/GenBank/DDBJ whole genome shotgun (WGS) entry which is preliminary data.</text>
</comment>
<dbReference type="EMBL" id="RWGY01000788">
    <property type="protein sequence ID" value="TVT98896.1"/>
    <property type="molecule type" value="Genomic_DNA"/>
</dbReference>
<dbReference type="AlphaFoldDB" id="A0A5J9SIN4"/>
<accession>A0A5J9SIN4</accession>
<evidence type="ECO:0000256" key="1">
    <source>
        <dbReference type="SAM" id="MobiDB-lite"/>
    </source>
</evidence>
<keyword evidence="6" id="KW-1185">Reference proteome</keyword>
<feature type="compositionally biased region" description="Low complexity" evidence="1">
    <location>
        <begin position="46"/>
        <end position="62"/>
    </location>
</feature>
<evidence type="ECO:0000256" key="2">
    <source>
        <dbReference type="SAM" id="SignalP"/>
    </source>
</evidence>
<dbReference type="Gramene" id="TVU01093">
    <property type="protein sequence ID" value="TVU01093"/>
    <property type="gene ID" value="EJB05_53451"/>
</dbReference>
<protein>
    <submittedName>
        <fullName evidence="3">Uncharacterized protein</fullName>
    </submittedName>
</protein>
<evidence type="ECO:0000313" key="3">
    <source>
        <dbReference type="EMBL" id="TVT98896.1"/>
    </source>
</evidence>
<dbReference type="Gramene" id="TVU01092">
    <property type="protein sequence ID" value="TVU01092"/>
    <property type="gene ID" value="EJB05_53450"/>
</dbReference>
<name>A0A5J9SIN4_9POAL</name>
<proteinExistence type="predicted"/>
<evidence type="ECO:0000313" key="4">
    <source>
        <dbReference type="EMBL" id="TVU01092.1"/>
    </source>
</evidence>
<evidence type="ECO:0000313" key="6">
    <source>
        <dbReference type="Proteomes" id="UP000324897"/>
    </source>
</evidence>
<keyword evidence="2" id="KW-0732">Signal</keyword>
<reference evidence="3 6" key="1">
    <citation type="journal article" date="2019" name="Sci. Rep.">
        <title>A high-quality genome of Eragrostis curvula grass provides insights into Poaceae evolution and supports new strategies to enhance forage quality.</title>
        <authorList>
            <person name="Carballo J."/>
            <person name="Santos B.A.C.M."/>
            <person name="Zappacosta D."/>
            <person name="Garbus I."/>
            <person name="Selva J.P."/>
            <person name="Gallo C.A."/>
            <person name="Diaz A."/>
            <person name="Albertini E."/>
            <person name="Caccamo M."/>
            <person name="Echenique V."/>
        </authorList>
    </citation>
    <scope>NUCLEOTIDE SEQUENCE [LARGE SCALE GENOMIC DNA]</scope>
    <source>
        <strain evidence="6">cv. Victoria</strain>
        <tissue evidence="3">Leaf</tissue>
    </source>
</reference>
<organism evidence="3 6">
    <name type="scientific">Eragrostis curvula</name>
    <name type="common">weeping love grass</name>
    <dbReference type="NCBI Taxonomy" id="38414"/>
    <lineage>
        <taxon>Eukaryota</taxon>
        <taxon>Viridiplantae</taxon>
        <taxon>Streptophyta</taxon>
        <taxon>Embryophyta</taxon>
        <taxon>Tracheophyta</taxon>
        <taxon>Spermatophyta</taxon>
        <taxon>Magnoliopsida</taxon>
        <taxon>Liliopsida</taxon>
        <taxon>Poales</taxon>
        <taxon>Poaceae</taxon>
        <taxon>PACMAD clade</taxon>
        <taxon>Chloridoideae</taxon>
        <taxon>Eragrostideae</taxon>
        <taxon>Eragrostidinae</taxon>
        <taxon>Eragrostis</taxon>
    </lineage>
</organism>